<organism evidence="2 3">
    <name type="scientific">Tritrichomonas musculus</name>
    <dbReference type="NCBI Taxonomy" id="1915356"/>
    <lineage>
        <taxon>Eukaryota</taxon>
        <taxon>Metamonada</taxon>
        <taxon>Parabasalia</taxon>
        <taxon>Tritrichomonadida</taxon>
        <taxon>Tritrichomonadidae</taxon>
        <taxon>Tritrichomonas</taxon>
    </lineage>
</organism>
<name>A0ABR2HGK1_9EUKA</name>
<protein>
    <recommendedName>
        <fullName evidence="1">Protein kinase domain-containing protein</fullName>
    </recommendedName>
</protein>
<accession>A0ABR2HGK1</accession>
<dbReference type="PANTHER" id="PTHR23257:SF969">
    <property type="entry name" value="INTEGRIN-LINKED PROTEIN KINASE"/>
    <property type="match status" value="1"/>
</dbReference>
<dbReference type="Pfam" id="PF00069">
    <property type="entry name" value="Pkinase"/>
    <property type="match status" value="1"/>
</dbReference>
<feature type="domain" description="Protein kinase" evidence="1">
    <location>
        <begin position="1"/>
        <end position="185"/>
    </location>
</feature>
<dbReference type="SUPFAM" id="SSF56112">
    <property type="entry name" value="Protein kinase-like (PK-like)"/>
    <property type="match status" value="2"/>
</dbReference>
<sequence>MKNGKLVDLIAPYLATEGKKSVLNPTIRSKIIYGVAATMSRLHKKHILQNYLIDNIFLDDKLEPRINLSKYSYIISEYEEVYYDGMCHPKKFFSPEYFNNNDGVSFPSDVFEFAFFIYAMFGGDFTYKKWNLIKYVDFISRSRPPKPRNMPKHYWELIERCWKEDPDNRPTFSDITEILKNDEFAIEEFGMKTDLEQLHEYQRRIANNFSPTDQISKEKVFKNDHIDERKILKENEEMKNKIEKYESILLPKPPHQKDDSNFFIGEEDEEFFTNLGVVGEGGTFITYKLIDTRNKNQICKKVIKYKKDQTTIKDAQNVLKEFHFLHEMNHPCICKAIGINTSEKLEIVVNGETKEVTTISLFLEFLEYGLNDVLQMKINNTMKAKIVVDVVHAMNHIHKKGIMHRDLKIDNIMLNSIFETKLVDFGLVKINENTLNNYSFVKDSLTKGVGTLAYMSPEMINEDDYDFKTDVYSFGVVLYVMFVGSLPKQNMKDKSNGKKITLPKPSSSISDFCIMLISKCLEPDPKNRPSFEDILLDLRKNAYELASDVNPLIISRRDNELDLVEKIQ</sequence>
<evidence type="ECO:0000259" key="1">
    <source>
        <dbReference type="PROSITE" id="PS50011"/>
    </source>
</evidence>
<dbReference type="SMART" id="SM00220">
    <property type="entry name" value="S_TKc"/>
    <property type="match status" value="1"/>
</dbReference>
<comment type="caution">
    <text evidence="2">The sequence shown here is derived from an EMBL/GenBank/DDBJ whole genome shotgun (WGS) entry which is preliminary data.</text>
</comment>
<feature type="domain" description="Protein kinase" evidence="1">
    <location>
        <begin position="272"/>
        <end position="553"/>
    </location>
</feature>
<reference evidence="2 3" key="1">
    <citation type="submission" date="2024-04" db="EMBL/GenBank/DDBJ databases">
        <title>Tritrichomonas musculus Genome.</title>
        <authorList>
            <person name="Alves-Ferreira E."/>
            <person name="Grigg M."/>
            <person name="Lorenzi H."/>
            <person name="Galac M."/>
        </authorList>
    </citation>
    <scope>NUCLEOTIDE SEQUENCE [LARGE SCALE GENOMIC DNA]</scope>
    <source>
        <strain evidence="2 3">EAF2021</strain>
    </source>
</reference>
<dbReference type="InterPro" id="IPR008271">
    <property type="entry name" value="Ser/Thr_kinase_AS"/>
</dbReference>
<dbReference type="InterPro" id="IPR000719">
    <property type="entry name" value="Prot_kinase_dom"/>
</dbReference>
<dbReference type="Gene3D" id="1.10.510.10">
    <property type="entry name" value="Transferase(Phosphotransferase) domain 1"/>
    <property type="match status" value="2"/>
</dbReference>
<proteinExistence type="predicted"/>
<dbReference type="PANTHER" id="PTHR23257">
    <property type="entry name" value="SERINE-THREONINE PROTEIN KINASE"/>
    <property type="match status" value="1"/>
</dbReference>
<keyword evidence="3" id="KW-1185">Reference proteome</keyword>
<evidence type="ECO:0000313" key="3">
    <source>
        <dbReference type="Proteomes" id="UP001470230"/>
    </source>
</evidence>
<dbReference type="InterPro" id="IPR001245">
    <property type="entry name" value="Ser-Thr/Tyr_kinase_cat_dom"/>
</dbReference>
<dbReference type="InterPro" id="IPR011009">
    <property type="entry name" value="Kinase-like_dom_sf"/>
</dbReference>
<dbReference type="InterPro" id="IPR050167">
    <property type="entry name" value="Ser_Thr_protein_kinase"/>
</dbReference>
<gene>
    <name evidence="2" type="ORF">M9Y10_019479</name>
</gene>
<dbReference type="Proteomes" id="UP001470230">
    <property type="component" value="Unassembled WGS sequence"/>
</dbReference>
<dbReference type="EMBL" id="JAPFFF010000028">
    <property type="protein sequence ID" value="KAK8846911.1"/>
    <property type="molecule type" value="Genomic_DNA"/>
</dbReference>
<dbReference type="PROSITE" id="PS50011">
    <property type="entry name" value="PROTEIN_KINASE_DOM"/>
    <property type="match status" value="2"/>
</dbReference>
<evidence type="ECO:0000313" key="2">
    <source>
        <dbReference type="EMBL" id="KAK8846911.1"/>
    </source>
</evidence>
<dbReference type="PROSITE" id="PS00108">
    <property type="entry name" value="PROTEIN_KINASE_ST"/>
    <property type="match status" value="1"/>
</dbReference>
<dbReference type="Pfam" id="PF07714">
    <property type="entry name" value="PK_Tyr_Ser-Thr"/>
    <property type="match status" value="1"/>
</dbReference>